<dbReference type="Proteomes" id="UP001286313">
    <property type="component" value="Unassembled WGS sequence"/>
</dbReference>
<gene>
    <name evidence="1" type="ORF">Pcinc_034433</name>
</gene>
<dbReference type="AlphaFoldDB" id="A0AAE1EQA4"/>
<protein>
    <submittedName>
        <fullName evidence="1">Uncharacterized protein</fullName>
    </submittedName>
</protein>
<name>A0AAE1EQA4_PETCI</name>
<evidence type="ECO:0000313" key="1">
    <source>
        <dbReference type="EMBL" id="KAK3859455.1"/>
    </source>
</evidence>
<evidence type="ECO:0000313" key="2">
    <source>
        <dbReference type="Proteomes" id="UP001286313"/>
    </source>
</evidence>
<dbReference type="EMBL" id="JAWQEG010005023">
    <property type="protein sequence ID" value="KAK3859455.1"/>
    <property type="molecule type" value="Genomic_DNA"/>
</dbReference>
<accession>A0AAE1EQA4</accession>
<organism evidence="1 2">
    <name type="scientific">Petrolisthes cinctipes</name>
    <name type="common">Flat porcelain crab</name>
    <dbReference type="NCBI Taxonomy" id="88211"/>
    <lineage>
        <taxon>Eukaryota</taxon>
        <taxon>Metazoa</taxon>
        <taxon>Ecdysozoa</taxon>
        <taxon>Arthropoda</taxon>
        <taxon>Crustacea</taxon>
        <taxon>Multicrustacea</taxon>
        <taxon>Malacostraca</taxon>
        <taxon>Eumalacostraca</taxon>
        <taxon>Eucarida</taxon>
        <taxon>Decapoda</taxon>
        <taxon>Pleocyemata</taxon>
        <taxon>Anomura</taxon>
        <taxon>Galatheoidea</taxon>
        <taxon>Porcellanidae</taxon>
        <taxon>Petrolisthes</taxon>
    </lineage>
</organism>
<sequence length="101" mass="11299">MSTSYPHQDLYSKNAKNTGMCNPMQHSVRVDFTDDCGTTFEEVFIGGVMLYNATCSKSISIKNDKCCHYFSDDTLPGTDKHLVLYCAPPGQGYWGQKKIIC</sequence>
<reference evidence="1" key="1">
    <citation type="submission" date="2023-10" db="EMBL/GenBank/DDBJ databases">
        <title>Genome assemblies of two species of porcelain crab, Petrolisthes cinctipes and Petrolisthes manimaculis (Anomura: Porcellanidae).</title>
        <authorList>
            <person name="Angst P."/>
        </authorList>
    </citation>
    <scope>NUCLEOTIDE SEQUENCE</scope>
    <source>
        <strain evidence="1">PB745_01</strain>
        <tissue evidence="1">Gill</tissue>
    </source>
</reference>
<keyword evidence="2" id="KW-1185">Reference proteome</keyword>
<comment type="caution">
    <text evidence="1">The sequence shown here is derived from an EMBL/GenBank/DDBJ whole genome shotgun (WGS) entry which is preliminary data.</text>
</comment>
<proteinExistence type="predicted"/>